<feature type="compositionally biased region" description="Basic and acidic residues" evidence="1">
    <location>
        <begin position="169"/>
        <end position="178"/>
    </location>
</feature>
<dbReference type="InterPro" id="IPR010341">
    <property type="entry name" value="DUF936_pln"/>
</dbReference>
<dbReference type="Proteomes" id="UP001159364">
    <property type="component" value="Linkage Group LG01"/>
</dbReference>
<name>A0AAV8U5W3_9ROSI</name>
<protein>
    <submittedName>
        <fullName evidence="4">Uncharacterized protein</fullName>
    </submittedName>
</protein>
<dbReference type="InterPro" id="IPR049172">
    <property type="entry name" value="DUF6857_pln"/>
</dbReference>
<keyword evidence="5" id="KW-1185">Reference proteome</keyword>
<dbReference type="InterPro" id="IPR048297">
    <property type="entry name" value="DUF936_dom_pln"/>
</dbReference>
<feature type="domain" description="DUF936" evidence="2">
    <location>
        <begin position="4"/>
        <end position="120"/>
    </location>
</feature>
<evidence type="ECO:0000259" key="3">
    <source>
        <dbReference type="Pfam" id="PF21647"/>
    </source>
</evidence>
<organism evidence="4 5">
    <name type="scientific">Erythroxylum novogranatense</name>
    <dbReference type="NCBI Taxonomy" id="1862640"/>
    <lineage>
        <taxon>Eukaryota</taxon>
        <taxon>Viridiplantae</taxon>
        <taxon>Streptophyta</taxon>
        <taxon>Embryophyta</taxon>
        <taxon>Tracheophyta</taxon>
        <taxon>Spermatophyta</taxon>
        <taxon>Magnoliopsida</taxon>
        <taxon>eudicotyledons</taxon>
        <taxon>Gunneridae</taxon>
        <taxon>Pentapetalae</taxon>
        <taxon>rosids</taxon>
        <taxon>fabids</taxon>
        <taxon>Malpighiales</taxon>
        <taxon>Erythroxylaceae</taxon>
        <taxon>Erythroxylum</taxon>
    </lineage>
</organism>
<reference evidence="4 5" key="1">
    <citation type="submission" date="2021-09" db="EMBL/GenBank/DDBJ databases">
        <title>Genomic insights and catalytic innovation underlie evolution of tropane alkaloids biosynthesis.</title>
        <authorList>
            <person name="Wang Y.-J."/>
            <person name="Tian T."/>
            <person name="Huang J.-P."/>
            <person name="Huang S.-X."/>
        </authorList>
    </citation>
    <scope>NUCLEOTIDE SEQUENCE [LARGE SCALE GENOMIC DNA]</scope>
    <source>
        <strain evidence="4">KIB-2018</strain>
        <tissue evidence="4">Leaf</tissue>
    </source>
</reference>
<feature type="region of interest" description="Disordered" evidence="1">
    <location>
        <begin position="169"/>
        <end position="188"/>
    </location>
</feature>
<evidence type="ECO:0000313" key="5">
    <source>
        <dbReference type="Proteomes" id="UP001159364"/>
    </source>
</evidence>
<feature type="compositionally biased region" description="Low complexity" evidence="1">
    <location>
        <begin position="570"/>
        <end position="580"/>
    </location>
</feature>
<feature type="compositionally biased region" description="Basic and acidic residues" evidence="1">
    <location>
        <begin position="326"/>
        <end position="347"/>
    </location>
</feature>
<evidence type="ECO:0000313" key="4">
    <source>
        <dbReference type="EMBL" id="KAJ8774716.1"/>
    </source>
</evidence>
<dbReference type="AlphaFoldDB" id="A0AAV8U5W3"/>
<gene>
    <name evidence="4" type="ORF">K2173_017162</name>
</gene>
<feature type="region of interest" description="Disordered" evidence="1">
    <location>
        <begin position="193"/>
        <end position="215"/>
    </location>
</feature>
<comment type="caution">
    <text evidence="4">The sequence shown here is derived from an EMBL/GenBank/DDBJ whole genome shotgun (WGS) entry which is preliminary data.</text>
</comment>
<dbReference type="PANTHER" id="PTHR31928:SF4">
    <property type="entry name" value="OS08G0541500 PROTEIN"/>
    <property type="match status" value="1"/>
</dbReference>
<dbReference type="Pfam" id="PF21647">
    <property type="entry name" value="DUF6857"/>
    <property type="match status" value="1"/>
</dbReference>
<feature type="domain" description="DUF6857" evidence="3">
    <location>
        <begin position="395"/>
        <end position="718"/>
    </location>
</feature>
<feature type="compositionally biased region" description="Low complexity" evidence="1">
    <location>
        <begin position="200"/>
        <end position="215"/>
    </location>
</feature>
<accession>A0AAV8U5W3</accession>
<dbReference type="PANTHER" id="PTHR31928">
    <property type="entry name" value="EXPRESSED PROTEIN"/>
    <property type="match status" value="1"/>
</dbReference>
<dbReference type="Pfam" id="PF06075">
    <property type="entry name" value="DUF936"/>
    <property type="match status" value="1"/>
</dbReference>
<sequence>MANLVPGVLLKLLQHMNTDVKVAGEHRSSLLQVVSIVPALAGSDLFPNQGFYLKLSDSSHATYVSLPDEHDDLILSDKIQLGQFIHVERLKSASPVPILIGVRPVPGRHPCVGTPEDIVATHSLGFLNNGHESSSGPKHLEKVKSPKSGVSRNMIIVEKEKRRLLNGNAKRDISDKKSSCLSRSTKPALARDIRRDSLTKLKTSSSRSIPSSPTSCYSLPTSFGKFAGGVRQQAKVKGLEKGSPRLGVGEKTSSVRTAIPTVIRVPVLKNIVHGLELGAKALRKSWEGNMDVKNRDSSRKMTSKLARKPETRSTFAPRKSTLSEKLSSREDDKSQIRAKVFKEDNKSRISSKRVPSNGHSEGQEKSNKPRTFVGKKSSGELVNNGLGNLVKVSTSSKRLTEGSVSWSSLSSSLSNLGKEVMRHRDAAQTAAVNALQEASVAESLLRCLSVYSELTSAKEQNPQPAVEQFLALHSSLSNARMTARSLSKNMTAESLSDFGNISSEEVLDITSDIHKHAASWIQAALASKLSSFSMFTKEIHPVLIQAPASTVAQKTNGGNQSVLLLENSSKKSTTKSQGKTRPTVGSKPLATGALRKPGDGFANSRKVQPQPPPEWTRGDGLIEAADLAEKLQMESQAWFLRYVERFLDVDADRSVMSDNGQIAGMLTQLKSVNDWLDDIGSSKDETETPSISRETVDRLRKKIYEYLLTHVESAAAALGGGSQASPRIK</sequence>
<evidence type="ECO:0000256" key="1">
    <source>
        <dbReference type="SAM" id="MobiDB-lite"/>
    </source>
</evidence>
<feature type="region of interest" description="Disordered" evidence="1">
    <location>
        <begin position="292"/>
        <end position="379"/>
    </location>
</feature>
<proteinExistence type="predicted"/>
<evidence type="ECO:0000259" key="2">
    <source>
        <dbReference type="Pfam" id="PF06075"/>
    </source>
</evidence>
<feature type="region of interest" description="Disordered" evidence="1">
    <location>
        <begin position="565"/>
        <end position="618"/>
    </location>
</feature>
<dbReference type="EMBL" id="JAIWQS010000001">
    <property type="protein sequence ID" value="KAJ8774716.1"/>
    <property type="molecule type" value="Genomic_DNA"/>
</dbReference>